<dbReference type="PRINTS" id="PR00032">
    <property type="entry name" value="HTHARAC"/>
</dbReference>
<sequence>MLLAGQRLRESSETIAQIAETVGYESEPTFSRAFAREMGVAPGAWRTRNDIRPPPQASGNR</sequence>
<feature type="domain" description="HTH araC/xylS-type" evidence="4">
    <location>
        <begin position="1"/>
        <end position="48"/>
    </location>
</feature>
<dbReference type="AlphaFoldDB" id="B4DAA1"/>
<dbReference type="GO" id="GO:0043565">
    <property type="term" value="F:sequence-specific DNA binding"/>
    <property type="evidence" value="ECO:0007669"/>
    <property type="project" value="InterPro"/>
</dbReference>
<dbReference type="InterPro" id="IPR009057">
    <property type="entry name" value="Homeodomain-like_sf"/>
</dbReference>
<keyword evidence="1" id="KW-0805">Transcription regulation</keyword>
<name>B4DAA1_9BACT</name>
<dbReference type="InterPro" id="IPR018060">
    <property type="entry name" value="HTH_AraC"/>
</dbReference>
<organism evidence="5 6">
    <name type="scientific">Chthoniobacter flavus Ellin428</name>
    <dbReference type="NCBI Taxonomy" id="497964"/>
    <lineage>
        <taxon>Bacteria</taxon>
        <taxon>Pseudomonadati</taxon>
        <taxon>Verrucomicrobiota</taxon>
        <taxon>Spartobacteria</taxon>
        <taxon>Chthoniobacterales</taxon>
        <taxon>Chthoniobacteraceae</taxon>
        <taxon>Chthoniobacter</taxon>
    </lineage>
</organism>
<dbReference type="SUPFAM" id="SSF46689">
    <property type="entry name" value="Homeodomain-like"/>
    <property type="match status" value="1"/>
</dbReference>
<comment type="caution">
    <text evidence="5">The sequence shown here is derived from an EMBL/GenBank/DDBJ whole genome shotgun (WGS) entry which is preliminary data.</text>
</comment>
<dbReference type="STRING" id="497964.CfE428DRAFT_5841"/>
<gene>
    <name evidence="5" type="ORF">CfE428DRAFT_5841</name>
</gene>
<dbReference type="Proteomes" id="UP000005824">
    <property type="component" value="Unassembled WGS sequence"/>
</dbReference>
<dbReference type="InterPro" id="IPR020449">
    <property type="entry name" value="Tscrpt_reg_AraC-type_HTH"/>
</dbReference>
<evidence type="ECO:0000256" key="3">
    <source>
        <dbReference type="ARBA" id="ARBA00023163"/>
    </source>
</evidence>
<evidence type="ECO:0000313" key="5">
    <source>
        <dbReference type="EMBL" id="EDY16562.1"/>
    </source>
</evidence>
<dbReference type="Gene3D" id="1.10.10.60">
    <property type="entry name" value="Homeodomain-like"/>
    <property type="match status" value="1"/>
</dbReference>
<dbReference type="PROSITE" id="PS01124">
    <property type="entry name" value="HTH_ARAC_FAMILY_2"/>
    <property type="match status" value="1"/>
</dbReference>
<evidence type="ECO:0000313" key="6">
    <source>
        <dbReference type="Proteomes" id="UP000005824"/>
    </source>
</evidence>
<keyword evidence="3" id="KW-0804">Transcription</keyword>
<reference evidence="5 6" key="1">
    <citation type="journal article" date="2011" name="J. Bacteriol.">
        <title>Genome sequence of Chthoniobacter flavus Ellin428, an aerobic heterotrophic soil bacterium.</title>
        <authorList>
            <person name="Kant R."/>
            <person name="van Passel M.W."/>
            <person name="Palva A."/>
            <person name="Lucas S."/>
            <person name="Lapidus A."/>
            <person name="Glavina Del Rio T."/>
            <person name="Dalin E."/>
            <person name="Tice H."/>
            <person name="Bruce D."/>
            <person name="Goodwin L."/>
            <person name="Pitluck S."/>
            <person name="Larimer F.W."/>
            <person name="Land M.L."/>
            <person name="Hauser L."/>
            <person name="Sangwan P."/>
            <person name="de Vos W.M."/>
            <person name="Janssen P.H."/>
            <person name="Smidt H."/>
        </authorList>
    </citation>
    <scope>NUCLEOTIDE SEQUENCE [LARGE SCALE GENOMIC DNA]</scope>
    <source>
        <strain evidence="5 6">Ellin428</strain>
    </source>
</reference>
<dbReference type="InParanoid" id="B4DAA1"/>
<proteinExistence type="predicted"/>
<protein>
    <submittedName>
        <fullName evidence="5">Transcriptional regulator, AraC family</fullName>
    </submittedName>
</protein>
<evidence type="ECO:0000256" key="2">
    <source>
        <dbReference type="ARBA" id="ARBA00023125"/>
    </source>
</evidence>
<keyword evidence="2" id="KW-0238">DNA-binding</keyword>
<evidence type="ECO:0000256" key="1">
    <source>
        <dbReference type="ARBA" id="ARBA00023015"/>
    </source>
</evidence>
<accession>B4DAA1</accession>
<dbReference type="Pfam" id="PF12833">
    <property type="entry name" value="HTH_18"/>
    <property type="match status" value="1"/>
</dbReference>
<dbReference type="PANTHER" id="PTHR11019:SF159">
    <property type="entry name" value="TRANSCRIPTIONAL REGULATOR-RELATED"/>
    <property type="match status" value="1"/>
</dbReference>
<evidence type="ECO:0000259" key="4">
    <source>
        <dbReference type="PROSITE" id="PS01124"/>
    </source>
</evidence>
<dbReference type="PANTHER" id="PTHR11019">
    <property type="entry name" value="HTH-TYPE TRANSCRIPTIONAL REGULATOR NIMR"/>
    <property type="match status" value="1"/>
</dbReference>
<dbReference type="GO" id="GO:0003700">
    <property type="term" value="F:DNA-binding transcription factor activity"/>
    <property type="evidence" value="ECO:0007669"/>
    <property type="project" value="InterPro"/>
</dbReference>
<dbReference type="EMBL" id="ABVL01000030">
    <property type="protein sequence ID" value="EDY16562.1"/>
    <property type="molecule type" value="Genomic_DNA"/>
</dbReference>
<keyword evidence="6" id="KW-1185">Reference proteome</keyword>